<evidence type="ECO:0000256" key="2">
    <source>
        <dbReference type="ARBA" id="ARBA00022741"/>
    </source>
</evidence>
<dbReference type="SUPFAM" id="SSF55681">
    <property type="entry name" value="Class II aaRS and biotin synthetases"/>
    <property type="match status" value="1"/>
</dbReference>
<proteinExistence type="predicted"/>
<feature type="non-terminal residue" evidence="5">
    <location>
        <position position="1"/>
    </location>
</feature>
<comment type="caution">
    <text evidence="5">The sequence shown here is derived from an EMBL/GenBank/DDBJ whole genome shotgun (WGS) entry which is preliminary data.</text>
</comment>
<dbReference type="Gene3D" id="3.30.930.10">
    <property type="entry name" value="Bira Bifunctional Protein, Domain 2"/>
    <property type="match status" value="1"/>
</dbReference>
<name>X0TWN9_9ZZZZ</name>
<dbReference type="GO" id="GO:0006418">
    <property type="term" value="P:tRNA aminoacylation for protein translation"/>
    <property type="evidence" value="ECO:0007669"/>
    <property type="project" value="InterPro"/>
</dbReference>
<gene>
    <name evidence="5" type="ORF">S01H1_23477</name>
</gene>
<evidence type="ECO:0000256" key="3">
    <source>
        <dbReference type="ARBA" id="ARBA00022840"/>
    </source>
</evidence>
<reference evidence="5" key="1">
    <citation type="journal article" date="2014" name="Front. Microbiol.">
        <title>High frequency of phylogenetically diverse reductive dehalogenase-homologous genes in deep subseafloor sedimentary metagenomes.</title>
        <authorList>
            <person name="Kawai M."/>
            <person name="Futagami T."/>
            <person name="Toyoda A."/>
            <person name="Takaki Y."/>
            <person name="Nishi S."/>
            <person name="Hori S."/>
            <person name="Arai W."/>
            <person name="Tsubouchi T."/>
            <person name="Morono Y."/>
            <person name="Uchiyama I."/>
            <person name="Ito T."/>
            <person name="Fujiyama A."/>
            <person name="Inagaki F."/>
            <person name="Takami H."/>
        </authorList>
    </citation>
    <scope>NUCLEOTIDE SEQUENCE</scope>
    <source>
        <strain evidence="5">Expedition CK06-06</strain>
    </source>
</reference>
<evidence type="ECO:0000313" key="5">
    <source>
        <dbReference type="EMBL" id="GAF97983.1"/>
    </source>
</evidence>
<dbReference type="InterPro" id="IPR045864">
    <property type="entry name" value="aa-tRNA-synth_II/BPL/LPL"/>
</dbReference>
<dbReference type="AlphaFoldDB" id="X0TWN9"/>
<evidence type="ECO:0000256" key="1">
    <source>
        <dbReference type="ARBA" id="ARBA00022598"/>
    </source>
</evidence>
<dbReference type="EMBL" id="BARS01013571">
    <property type="protein sequence ID" value="GAF97983.1"/>
    <property type="molecule type" value="Genomic_DNA"/>
</dbReference>
<protein>
    <recommendedName>
        <fullName evidence="4">Aminoacyl-tRNA synthetase class II (D/K/N) domain-containing protein</fullName>
    </recommendedName>
</protein>
<keyword evidence="2" id="KW-0547">Nucleotide-binding</keyword>
<keyword evidence="3" id="KW-0067">ATP-binding</keyword>
<evidence type="ECO:0000259" key="4">
    <source>
        <dbReference type="Pfam" id="PF00152"/>
    </source>
</evidence>
<keyword evidence="1" id="KW-0436">Ligase</keyword>
<accession>X0TWN9</accession>
<dbReference type="GO" id="GO:0005524">
    <property type="term" value="F:ATP binding"/>
    <property type="evidence" value="ECO:0007669"/>
    <property type="project" value="InterPro"/>
</dbReference>
<sequence>KAFEIGGYTREEVDEDFRGMISAFRLGAPPHGGIAPGLDRIIRLLADEPNIREIIAFPMNQKAQDLMMNAPRPVMEKQLTELSLRLLPRRKKT</sequence>
<dbReference type="Pfam" id="PF00152">
    <property type="entry name" value="tRNA-synt_2"/>
    <property type="match status" value="1"/>
</dbReference>
<dbReference type="InterPro" id="IPR004364">
    <property type="entry name" value="Aa-tRNA-synt_II"/>
</dbReference>
<feature type="domain" description="Aminoacyl-tRNA synthetase class II (D/K/N)" evidence="4">
    <location>
        <begin position="2"/>
        <end position="61"/>
    </location>
</feature>
<dbReference type="GO" id="GO:0004812">
    <property type="term" value="F:aminoacyl-tRNA ligase activity"/>
    <property type="evidence" value="ECO:0007669"/>
    <property type="project" value="InterPro"/>
</dbReference>
<organism evidence="5">
    <name type="scientific">marine sediment metagenome</name>
    <dbReference type="NCBI Taxonomy" id="412755"/>
    <lineage>
        <taxon>unclassified sequences</taxon>
        <taxon>metagenomes</taxon>
        <taxon>ecological metagenomes</taxon>
    </lineage>
</organism>